<accession>A0A2A2ZN19</accession>
<protein>
    <submittedName>
        <fullName evidence="1">Uncharacterized protein</fullName>
    </submittedName>
</protein>
<comment type="caution">
    <text evidence="1">The sequence shown here is derived from an EMBL/GenBank/DDBJ whole genome shotgun (WGS) entry which is preliminary data.</text>
</comment>
<dbReference type="AlphaFoldDB" id="A0A2A2ZN19"/>
<dbReference type="Proteomes" id="UP000217768">
    <property type="component" value="Unassembled WGS sequence"/>
</dbReference>
<reference evidence="1 2" key="1">
    <citation type="submission" date="2017-08" db="EMBL/GenBank/DDBJ databases">
        <title>Phylogenetic analysis of Mycobacterium avium complex whole genomes.</title>
        <authorList>
            <person name="Caverly L.J."/>
            <person name="Spilker T."/>
            <person name="Lipuma J."/>
        </authorList>
    </citation>
    <scope>NUCLEOTIDE SEQUENCE [LARGE SCALE GENOMIC DNA]</scope>
    <source>
        <strain evidence="1 2">FLAC0165</strain>
    </source>
</reference>
<proteinExistence type="predicted"/>
<organism evidence="1 2">
    <name type="scientific">Mycobacterium avium</name>
    <dbReference type="NCBI Taxonomy" id="1764"/>
    <lineage>
        <taxon>Bacteria</taxon>
        <taxon>Bacillati</taxon>
        <taxon>Actinomycetota</taxon>
        <taxon>Actinomycetes</taxon>
        <taxon>Mycobacteriales</taxon>
        <taxon>Mycobacteriaceae</taxon>
        <taxon>Mycobacterium</taxon>
        <taxon>Mycobacterium avium complex (MAC)</taxon>
    </lineage>
</organism>
<evidence type="ECO:0000313" key="1">
    <source>
        <dbReference type="EMBL" id="PBA27927.1"/>
    </source>
</evidence>
<name>A0A2A2ZN19_MYCAV</name>
<sequence length="110" mass="11701">MCSRRLLSPPKNYYAGGNGVGIQCIRGFSCAFGLLTQDVGDLLRSELKQPFCQRHDIGACGSPGNNGPGDVDCDACGLVRVAVVDDVADAHGITDLSLGFQEFRPDTVRQ</sequence>
<dbReference type="EMBL" id="NSFD01000005">
    <property type="protein sequence ID" value="PBA27927.1"/>
    <property type="molecule type" value="Genomic_DNA"/>
</dbReference>
<evidence type="ECO:0000313" key="2">
    <source>
        <dbReference type="Proteomes" id="UP000217768"/>
    </source>
</evidence>
<gene>
    <name evidence="1" type="ORF">CKJ66_04830</name>
</gene>